<protein>
    <submittedName>
        <fullName evidence="6">ABC transporter substrate-binding protein</fullName>
    </submittedName>
</protein>
<organism evidence="6 7">
    <name type="scientific">Rhodophyticola porphyridii</name>
    <dbReference type="NCBI Taxonomy" id="1852017"/>
    <lineage>
        <taxon>Bacteria</taxon>
        <taxon>Pseudomonadati</taxon>
        <taxon>Pseudomonadota</taxon>
        <taxon>Alphaproteobacteria</taxon>
        <taxon>Rhodobacterales</taxon>
        <taxon>Roseobacteraceae</taxon>
        <taxon>Rhodophyticola</taxon>
    </lineage>
</organism>
<gene>
    <name evidence="6" type="ORF">D9R08_09270</name>
</gene>
<evidence type="ECO:0000256" key="1">
    <source>
        <dbReference type="ARBA" id="ARBA00004418"/>
    </source>
</evidence>
<dbReference type="Gene3D" id="3.10.105.10">
    <property type="entry name" value="Dipeptide-binding Protein, Domain 3"/>
    <property type="match status" value="1"/>
</dbReference>
<feature type="chain" id="PRO_5018256406" evidence="4">
    <location>
        <begin position="23"/>
        <end position="515"/>
    </location>
</feature>
<comment type="caution">
    <text evidence="6">The sequence shown here is derived from an EMBL/GenBank/DDBJ whole genome shotgun (WGS) entry which is preliminary data.</text>
</comment>
<evidence type="ECO:0000259" key="5">
    <source>
        <dbReference type="Pfam" id="PF00496"/>
    </source>
</evidence>
<dbReference type="PANTHER" id="PTHR30290:SF38">
    <property type="entry name" value="D,D-DIPEPTIDE-BINDING PERIPLASMIC PROTEIN DDPA-RELATED"/>
    <property type="match status" value="1"/>
</dbReference>
<comment type="subcellular location">
    <subcellularLocation>
        <location evidence="1">Periplasm</location>
    </subcellularLocation>
</comment>
<proteinExistence type="inferred from homology"/>
<dbReference type="GO" id="GO:0030288">
    <property type="term" value="C:outer membrane-bounded periplasmic space"/>
    <property type="evidence" value="ECO:0007669"/>
    <property type="project" value="UniProtKB-ARBA"/>
</dbReference>
<dbReference type="GO" id="GO:1904680">
    <property type="term" value="F:peptide transmembrane transporter activity"/>
    <property type="evidence" value="ECO:0007669"/>
    <property type="project" value="TreeGrafter"/>
</dbReference>
<feature type="signal peptide" evidence="4">
    <location>
        <begin position="1"/>
        <end position="22"/>
    </location>
</feature>
<dbReference type="Pfam" id="PF00496">
    <property type="entry name" value="SBP_bac_5"/>
    <property type="match status" value="1"/>
</dbReference>
<accession>A0A3L9Y0F4</accession>
<name>A0A3L9Y0F4_9RHOB</name>
<evidence type="ECO:0000256" key="2">
    <source>
        <dbReference type="ARBA" id="ARBA00005695"/>
    </source>
</evidence>
<dbReference type="SUPFAM" id="SSF53850">
    <property type="entry name" value="Periplasmic binding protein-like II"/>
    <property type="match status" value="1"/>
</dbReference>
<feature type="domain" description="Solute-binding protein family 5" evidence="5">
    <location>
        <begin position="70"/>
        <end position="408"/>
    </location>
</feature>
<dbReference type="InterPro" id="IPR030678">
    <property type="entry name" value="Peptide/Ni-bd"/>
</dbReference>
<dbReference type="EMBL" id="RCNT01000004">
    <property type="protein sequence ID" value="RMA42294.1"/>
    <property type="molecule type" value="Genomic_DNA"/>
</dbReference>
<reference evidence="6 7" key="1">
    <citation type="submission" date="2018-10" db="EMBL/GenBank/DDBJ databases">
        <authorList>
            <person name="Jung H.S."/>
            <person name="Jeon C.O."/>
        </authorList>
    </citation>
    <scope>NUCLEOTIDE SEQUENCE [LARGE SCALE GENOMIC DNA]</scope>
    <source>
        <strain evidence="6 7">MA-7-27</strain>
    </source>
</reference>
<evidence type="ECO:0000256" key="3">
    <source>
        <dbReference type="ARBA" id="ARBA00022729"/>
    </source>
</evidence>
<dbReference type="PIRSF" id="PIRSF002741">
    <property type="entry name" value="MppA"/>
    <property type="match status" value="1"/>
</dbReference>
<dbReference type="Gene3D" id="3.40.190.10">
    <property type="entry name" value="Periplasmic binding protein-like II"/>
    <property type="match status" value="1"/>
</dbReference>
<dbReference type="GO" id="GO:0015833">
    <property type="term" value="P:peptide transport"/>
    <property type="evidence" value="ECO:0007669"/>
    <property type="project" value="TreeGrafter"/>
</dbReference>
<evidence type="ECO:0000313" key="6">
    <source>
        <dbReference type="EMBL" id="RMA42294.1"/>
    </source>
</evidence>
<dbReference type="RefSeq" id="WP_121897774.1">
    <property type="nucleotide sequence ID" value="NZ_RCNT01000004.1"/>
</dbReference>
<dbReference type="InterPro" id="IPR000914">
    <property type="entry name" value="SBP_5_dom"/>
</dbReference>
<keyword evidence="7" id="KW-1185">Reference proteome</keyword>
<keyword evidence="3 4" id="KW-0732">Signal</keyword>
<evidence type="ECO:0000313" key="7">
    <source>
        <dbReference type="Proteomes" id="UP000281343"/>
    </source>
</evidence>
<evidence type="ECO:0000256" key="4">
    <source>
        <dbReference type="SAM" id="SignalP"/>
    </source>
</evidence>
<dbReference type="PANTHER" id="PTHR30290">
    <property type="entry name" value="PERIPLASMIC BINDING COMPONENT OF ABC TRANSPORTER"/>
    <property type="match status" value="1"/>
</dbReference>
<dbReference type="GO" id="GO:0043190">
    <property type="term" value="C:ATP-binding cassette (ABC) transporter complex"/>
    <property type="evidence" value="ECO:0007669"/>
    <property type="project" value="InterPro"/>
</dbReference>
<dbReference type="AlphaFoldDB" id="A0A3L9Y0F4"/>
<sequence length="515" mass="56996">MRYKGTLLATALTIGLPAIASAQPDENTLVVGLSADASTFEPAEIRSMDNSNIARHIFTALTSIGDDGEILPRLATGWTMSEDGTRLEFTLPEGRVCEDGEPLTAEDVAYSWNRAGDPENAFAGNTPGFVYTSMQFAGAEVVDDLTVAINTASDTGMALGFTSQVFIHCKDSYETMSEDEIARSPVSSGEYRLVDWNIGSNLTLEKWQGEGNFDRIEFRIIPEASTRVAELLTGNVDIITNVSPDQMDVVNASGVADVQVVQGLRRMYIGFNQSDQFEGIAGEAVRDENVRRALQYAVNVPAICSQLLNFECERATGLVNPPNDNPNLEPYPYDPATAERLLDEAGYPRGDDGVRFEITLQAPRGRYLNDANVALAVGSFLTEVGVQTEVELLEWSSVYVPLIRGHDAGPLFFLGSGGALWSALYDMAVLATVESGPNYTDWADPRWFDRWEDIANAATPEEEREVINEMLQVFYDYGPWLHMYFQPDFYGVSRRIVWQARRDEHVNLWDARLAE</sequence>
<dbReference type="Proteomes" id="UP000281343">
    <property type="component" value="Unassembled WGS sequence"/>
</dbReference>
<dbReference type="OrthoDB" id="9803988at2"/>
<dbReference type="InterPro" id="IPR039424">
    <property type="entry name" value="SBP_5"/>
</dbReference>
<comment type="similarity">
    <text evidence="2">Belongs to the bacterial solute-binding protein 5 family.</text>
</comment>